<dbReference type="RefSeq" id="XP_056038650.1">
    <property type="nucleotide sequence ID" value="XM_056181953.1"/>
</dbReference>
<accession>A0AAE9WDG5</accession>
<dbReference type="KEGG" id="som:SOMG_03162"/>
<proteinExistence type="predicted"/>
<organism evidence="1 2">
    <name type="scientific">Schizosaccharomyces osmophilus</name>
    <dbReference type="NCBI Taxonomy" id="2545709"/>
    <lineage>
        <taxon>Eukaryota</taxon>
        <taxon>Fungi</taxon>
        <taxon>Dikarya</taxon>
        <taxon>Ascomycota</taxon>
        <taxon>Taphrinomycotina</taxon>
        <taxon>Schizosaccharomycetes</taxon>
        <taxon>Schizosaccharomycetales</taxon>
        <taxon>Schizosaccharomycetaceae</taxon>
        <taxon>Schizosaccharomyces</taxon>
    </lineage>
</organism>
<evidence type="ECO:0000313" key="1">
    <source>
        <dbReference type="EMBL" id="WBW74407.1"/>
    </source>
</evidence>
<dbReference type="EMBL" id="CP115612">
    <property type="protein sequence ID" value="WBW74407.1"/>
    <property type="molecule type" value="Genomic_DNA"/>
</dbReference>
<name>A0AAE9WDG5_9SCHI</name>
<dbReference type="Proteomes" id="UP001212411">
    <property type="component" value="Chromosome 2"/>
</dbReference>
<reference evidence="1 2" key="1">
    <citation type="journal article" date="2023" name="G3 (Bethesda)">
        <title>A high-quality reference genome for the fission yeast Schizosaccharomyces osmophilus.</title>
        <authorList>
            <person name="Jia G.S."/>
            <person name="Zhang W.C."/>
            <person name="Liang Y."/>
            <person name="Liu X.H."/>
            <person name="Rhind N."/>
            <person name="Pidoux A."/>
            <person name="Brysch-Herzberg M."/>
            <person name="Du L.L."/>
        </authorList>
    </citation>
    <scope>NUCLEOTIDE SEQUENCE [LARGE SCALE GENOMIC DNA]</scope>
    <source>
        <strain evidence="1 2">CBS 15793</strain>
    </source>
</reference>
<keyword evidence="2" id="KW-1185">Reference proteome</keyword>
<evidence type="ECO:0000313" key="2">
    <source>
        <dbReference type="Proteomes" id="UP001212411"/>
    </source>
</evidence>
<sequence>MVNQFRKCILGPVNAGYTLAYSSLIKQGVDRPFMFYPKPFRKYRARNFLNIYKEDPNVSDPPEKVGHLEYKEADKMPTIDCLLVDSCITKTRKTIRQVKPLLHKDSSVILLNQDISLWMEYNSIFEDPLNRPKLYLGKFQNFSSQKPENVIQTSSLPYLRLCGMPAGRKFDWDTSRIQTINRLPEELDQVLNLNPLGNTEILSAKHFLTEQVCDLVILTTKSLPNPQMKRNAIYSWLDLISRLPFFGHLDKSLLSFDALYQSTFLKPVTFLNVPPSNAKIFSKYQCMKTLLKFATPCASDDTLHSFLGHLVNFSVRNYNTLFPSSMPEPPPHLFSTTKRIPLPNMSD</sequence>
<gene>
    <name evidence="1" type="primary">cbp7</name>
    <name evidence="1" type="ORF">SOMG_03162</name>
</gene>
<dbReference type="AlphaFoldDB" id="A0AAE9WDG5"/>
<protein>
    <submittedName>
        <fullName evidence="1">Cytochrome b translation regulator Cbp7</fullName>
    </submittedName>
</protein>
<dbReference type="GeneID" id="80876642"/>